<dbReference type="RefSeq" id="WP_099590476.1">
    <property type="nucleotide sequence ID" value="NZ_OBMB01000001.1"/>
</dbReference>
<reference evidence="2" key="1">
    <citation type="submission" date="2017-12" db="EMBL/GenBank/DDBJ databases">
        <authorList>
            <consortium name="SysMetEx"/>
        </authorList>
    </citation>
    <scope>NUCLEOTIDE SEQUENCE</scope>
    <source>
        <strain evidence="2">Pb_238</strain>
    </source>
</reference>
<evidence type="ECO:0000313" key="2">
    <source>
        <dbReference type="EMBL" id="SOU92547.1"/>
    </source>
</evidence>
<dbReference type="Gene3D" id="3.90.1150.10">
    <property type="entry name" value="Aspartate Aminotransferase, domain 1"/>
    <property type="match status" value="1"/>
</dbReference>
<dbReference type="InterPro" id="IPR015424">
    <property type="entry name" value="PyrdxlP-dep_Trfase"/>
</dbReference>
<accession>A0A2I2MFQ8</accession>
<dbReference type="InterPro" id="IPR000653">
    <property type="entry name" value="DegT/StrS_aminotransferase"/>
</dbReference>
<dbReference type="Gene3D" id="3.40.640.10">
    <property type="entry name" value="Type I PLP-dependent aspartate aminotransferase-like (Major domain)"/>
    <property type="match status" value="1"/>
</dbReference>
<comment type="similarity">
    <text evidence="1">Belongs to the DegT/DnrJ/EryC1 family.</text>
</comment>
<dbReference type="PANTHER" id="PTHR30244">
    <property type="entry name" value="TRANSAMINASE"/>
    <property type="match status" value="1"/>
</dbReference>
<gene>
    <name evidence="2" type="ORF">LFTS_01174</name>
</gene>
<evidence type="ECO:0000256" key="1">
    <source>
        <dbReference type="RuleBase" id="RU004508"/>
    </source>
</evidence>
<dbReference type="PIRSF" id="PIRSF000390">
    <property type="entry name" value="PLP_StrS"/>
    <property type="match status" value="1"/>
</dbReference>
<dbReference type="GO" id="GO:0030170">
    <property type="term" value="F:pyridoxal phosphate binding"/>
    <property type="evidence" value="ECO:0007669"/>
    <property type="project" value="TreeGrafter"/>
</dbReference>
<dbReference type="GO" id="GO:0000271">
    <property type="term" value="P:polysaccharide biosynthetic process"/>
    <property type="evidence" value="ECO:0007669"/>
    <property type="project" value="TreeGrafter"/>
</dbReference>
<dbReference type="Pfam" id="PF01041">
    <property type="entry name" value="DegT_DnrJ_EryC1"/>
    <property type="match status" value="1"/>
</dbReference>
<protein>
    <submittedName>
        <fullName evidence="2">dTDP-4-amino-4,6-dideoxygalactose transaminase</fullName>
    </submittedName>
</protein>
<dbReference type="InterPro" id="IPR015422">
    <property type="entry name" value="PyrdxlP-dep_Trfase_small"/>
</dbReference>
<dbReference type="EMBL" id="LT966316">
    <property type="protein sequence ID" value="SOU92547.1"/>
    <property type="molecule type" value="Genomic_DNA"/>
</dbReference>
<dbReference type="GO" id="GO:0008483">
    <property type="term" value="F:transaminase activity"/>
    <property type="evidence" value="ECO:0007669"/>
    <property type="project" value="TreeGrafter"/>
</dbReference>
<proteinExistence type="inferred from homology"/>
<dbReference type="InterPro" id="IPR015421">
    <property type="entry name" value="PyrdxlP-dep_Trfase_major"/>
</dbReference>
<organism evidence="2">
    <name type="scientific">Leptospirillum ferriphilum</name>
    <dbReference type="NCBI Taxonomy" id="178606"/>
    <lineage>
        <taxon>Bacteria</taxon>
        <taxon>Pseudomonadati</taxon>
        <taxon>Nitrospirota</taxon>
        <taxon>Nitrospiria</taxon>
        <taxon>Nitrospirales</taxon>
        <taxon>Nitrospiraceae</taxon>
        <taxon>Leptospirillum</taxon>
    </lineage>
</organism>
<dbReference type="PANTHER" id="PTHR30244:SF39">
    <property type="entry name" value="BLR3650 PROTEIN"/>
    <property type="match status" value="1"/>
</dbReference>
<name>A0A2I2MFQ8_9BACT</name>
<dbReference type="OrthoDB" id="9810913at2"/>
<dbReference type="SUPFAM" id="SSF53383">
    <property type="entry name" value="PLP-dependent transferases"/>
    <property type="match status" value="1"/>
</dbReference>
<dbReference type="AlphaFoldDB" id="A0A2I2MFQ8"/>
<keyword evidence="1" id="KW-0663">Pyridoxal phosphate</keyword>
<sequence>MKNRRGQEEPISISFDQPQWTESEGTEQIVALGEEAFLDPVGVLEARLGLIFGRSHALVVPSPSIALYIALSGLGIGSEDEVVASPFSWFGIARAVPWRGAKLVVSDIDAWSFTLDPDKAGRRTGKNTRAILVGNALGHPADWSRFEDLARERSLVLIEDATESLFSEYRGRRTGSFGDISILAFGSPHPNLGESYGVILTDRPDLDRLFRCIRGGADGEEVMPPDFPLPLGLSVPKGLARLGLLSLSRLPAGLQKRALLLDAYRESMQSFEGVKDLYRSPDADRVNGFSYMVHLGTRFSVLSRNAIVEDLVGSGIGARPFPPPLHLEPWFLANGYEKGRTPIAEKLSDRSIALPFHAGLTPSDAENIIERFKEAATQVGAGASIY</sequence>